<evidence type="ECO:0000256" key="7">
    <source>
        <dbReference type="ARBA" id="ARBA00022989"/>
    </source>
</evidence>
<evidence type="ECO:0000256" key="8">
    <source>
        <dbReference type="ARBA" id="ARBA00023037"/>
    </source>
</evidence>
<dbReference type="GO" id="GO:0009986">
    <property type="term" value="C:cell surface"/>
    <property type="evidence" value="ECO:0007669"/>
    <property type="project" value="TreeGrafter"/>
</dbReference>
<feature type="domain" description="EGF-like" evidence="14">
    <location>
        <begin position="368"/>
        <end position="402"/>
    </location>
</feature>
<dbReference type="GO" id="GO:0008305">
    <property type="term" value="C:integrin complex"/>
    <property type="evidence" value="ECO:0007669"/>
    <property type="project" value="TreeGrafter"/>
</dbReference>
<feature type="signal peptide" evidence="13">
    <location>
        <begin position="1"/>
        <end position="26"/>
    </location>
</feature>
<evidence type="ECO:0000256" key="11">
    <source>
        <dbReference type="ARBA" id="ARBA00023180"/>
    </source>
</evidence>
<comment type="subcellular location">
    <subcellularLocation>
        <location evidence="1">Membrane</location>
        <topology evidence="1">Single-pass type I membrane protein</topology>
    </subcellularLocation>
</comment>
<dbReference type="AlphaFoldDB" id="A0AAV3Y1R8"/>
<evidence type="ECO:0000256" key="2">
    <source>
        <dbReference type="ARBA" id="ARBA00007449"/>
    </source>
</evidence>
<dbReference type="SMART" id="SM00181">
    <property type="entry name" value="EGF"/>
    <property type="match status" value="4"/>
</dbReference>
<keyword evidence="6" id="KW-0677">Repeat</keyword>
<keyword evidence="7" id="KW-1133">Transmembrane helix</keyword>
<feature type="domain" description="EGF-like" evidence="14">
    <location>
        <begin position="507"/>
        <end position="544"/>
    </location>
</feature>
<evidence type="ECO:0000256" key="3">
    <source>
        <dbReference type="ARBA" id="ARBA00022536"/>
    </source>
</evidence>
<accession>A0AAV3Y1R8</accession>
<feature type="domain" description="EGF-like" evidence="14">
    <location>
        <begin position="460"/>
        <end position="493"/>
    </location>
</feature>
<organism evidence="15 16">
    <name type="scientific">Plakobranchus ocellatus</name>
    <dbReference type="NCBI Taxonomy" id="259542"/>
    <lineage>
        <taxon>Eukaryota</taxon>
        <taxon>Metazoa</taxon>
        <taxon>Spiralia</taxon>
        <taxon>Lophotrochozoa</taxon>
        <taxon>Mollusca</taxon>
        <taxon>Gastropoda</taxon>
        <taxon>Heterobranchia</taxon>
        <taxon>Euthyneura</taxon>
        <taxon>Panpulmonata</taxon>
        <taxon>Sacoglossa</taxon>
        <taxon>Placobranchoidea</taxon>
        <taxon>Plakobranchidae</taxon>
        <taxon>Plakobranchus</taxon>
    </lineage>
</organism>
<dbReference type="Gene3D" id="2.10.25.10">
    <property type="entry name" value="Laminin"/>
    <property type="match status" value="5"/>
</dbReference>
<dbReference type="InterPro" id="IPR000742">
    <property type="entry name" value="EGF"/>
</dbReference>
<name>A0AAV3Y1R8_9GAST</name>
<dbReference type="GO" id="GO:0007160">
    <property type="term" value="P:cell-matrix adhesion"/>
    <property type="evidence" value="ECO:0007669"/>
    <property type="project" value="TreeGrafter"/>
</dbReference>
<keyword evidence="10" id="KW-1015">Disulfide bond</keyword>
<evidence type="ECO:0000256" key="6">
    <source>
        <dbReference type="ARBA" id="ARBA00022737"/>
    </source>
</evidence>
<dbReference type="FunFam" id="2.10.25.10:FF:000036">
    <property type="entry name" value="Integrin beta"/>
    <property type="match status" value="2"/>
</dbReference>
<evidence type="ECO:0000256" key="10">
    <source>
        <dbReference type="ARBA" id="ARBA00023157"/>
    </source>
</evidence>
<protein>
    <submittedName>
        <fullName evidence="15">Integrin, beta-like 1</fullName>
    </submittedName>
</protein>
<dbReference type="GO" id="GO:0005925">
    <property type="term" value="C:focal adhesion"/>
    <property type="evidence" value="ECO:0007669"/>
    <property type="project" value="TreeGrafter"/>
</dbReference>
<comment type="similarity">
    <text evidence="2">Belongs to the integrin beta chain family.</text>
</comment>
<dbReference type="PROSITE" id="PS00243">
    <property type="entry name" value="I_EGF_1"/>
    <property type="match status" value="1"/>
</dbReference>
<evidence type="ECO:0000256" key="4">
    <source>
        <dbReference type="ARBA" id="ARBA00022692"/>
    </source>
</evidence>
<dbReference type="InterPro" id="IPR057243">
    <property type="entry name" value="Integrin_I-EGF_CS"/>
</dbReference>
<dbReference type="GO" id="GO:0016477">
    <property type="term" value="P:cell migration"/>
    <property type="evidence" value="ECO:0007669"/>
    <property type="project" value="TreeGrafter"/>
</dbReference>
<comment type="caution">
    <text evidence="15">The sequence shown here is derived from an EMBL/GenBank/DDBJ whole genome shotgun (WGS) entry which is preliminary data.</text>
</comment>
<feature type="region of interest" description="Disordered" evidence="12">
    <location>
        <begin position="165"/>
        <end position="208"/>
    </location>
</feature>
<dbReference type="Pfam" id="PF07974">
    <property type="entry name" value="EGF_2"/>
    <property type="match status" value="1"/>
</dbReference>
<dbReference type="PANTHER" id="PTHR10082:SF60">
    <property type="entry name" value="INTEGRIN BETA-PS"/>
    <property type="match status" value="1"/>
</dbReference>
<evidence type="ECO:0000256" key="13">
    <source>
        <dbReference type="SAM" id="SignalP"/>
    </source>
</evidence>
<keyword evidence="16" id="KW-1185">Reference proteome</keyword>
<dbReference type="EMBL" id="BLXT01000368">
    <property type="protein sequence ID" value="GFN76173.1"/>
    <property type="molecule type" value="Genomic_DNA"/>
</dbReference>
<dbReference type="GO" id="GO:0033627">
    <property type="term" value="P:cell adhesion mediated by integrin"/>
    <property type="evidence" value="ECO:0007669"/>
    <property type="project" value="TreeGrafter"/>
</dbReference>
<reference evidence="15 16" key="1">
    <citation type="journal article" date="2021" name="Elife">
        <title>Chloroplast acquisition without the gene transfer in kleptoplastic sea slugs, Plakobranchus ocellatus.</title>
        <authorList>
            <person name="Maeda T."/>
            <person name="Takahashi S."/>
            <person name="Yoshida T."/>
            <person name="Shimamura S."/>
            <person name="Takaki Y."/>
            <person name="Nagai Y."/>
            <person name="Toyoda A."/>
            <person name="Suzuki Y."/>
            <person name="Arimoto A."/>
            <person name="Ishii H."/>
            <person name="Satoh N."/>
            <person name="Nishiyama T."/>
            <person name="Hasebe M."/>
            <person name="Maruyama T."/>
            <person name="Minagawa J."/>
            <person name="Obokata J."/>
            <person name="Shigenobu S."/>
        </authorList>
    </citation>
    <scope>NUCLEOTIDE SEQUENCE [LARGE SCALE GENOMIC DNA]</scope>
</reference>
<dbReference type="InterPro" id="IPR013111">
    <property type="entry name" value="EGF_extracell"/>
</dbReference>
<evidence type="ECO:0000256" key="1">
    <source>
        <dbReference type="ARBA" id="ARBA00004479"/>
    </source>
</evidence>
<evidence type="ECO:0000259" key="14">
    <source>
        <dbReference type="SMART" id="SM00181"/>
    </source>
</evidence>
<evidence type="ECO:0000256" key="9">
    <source>
        <dbReference type="ARBA" id="ARBA00023136"/>
    </source>
</evidence>
<dbReference type="InterPro" id="IPR057073">
    <property type="entry name" value="EGF_integrin_2"/>
</dbReference>
<sequence length="554" mass="59414">MWTGHFLFFLYHVSMLLMTSFQDLLASCPTSSEVSCCKCVSTPGCSWYSPPEAAAYCASSPFLSSDRTSLPDWAQGGSNVTPTESSVVMILANEPHHMTRGRFLRPQRARVSLAVGMRFQFGVQMAARSTRTRIVVRGPTRENTGQLEFGLRPADDDSCANGLREQGNRISRHREASTGRPRGTASRRRRQAATSVPSAQPGRRFPRRRVFTCRGDGPGQVHNLLLELDVKRCLDTPLLVRVIMRVNGVRSQTRVRVDSMCQCPTCSSSPASDGADDAELETTSSCQGNNNNVRCRPANLTQTLSSEVSLCSQRGLNDACVLEDGPMHGRVCSGHGLCLCGQCVCSARHELYPAQRYSGHHCECDDYSCGHYQGALCGGPERGVCTCGTCVCREGYTGTSCQVSDNIDICIQPNPGGNDDAQDEHGVSAAVCGGRGQCVHGQCECSWPYTGQFCECDNQACPSHHGALCGGNRGHCICGSCVCEPGYSGPACQYGSASPDGNQPPATCLHLDQDTSWPLVCSGRGVCIDGQCACPTPYTGSLCEDCPSCGTSLD</sequence>
<evidence type="ECO:0000313" key="16">
    <source>
        <dbReference type="Proteomes" id="UP000735302"/>
    </source>
</evidence>
<dbReference type="SUPFAM" id="SSF57196">
    <property type="entry name" value="EGF/Laminin"/>
    <property type="match status" value="2"/>
</dbReference>
<feature type="domain" description="EGF-like" evidence="14">
    <location>
        <begin position="409"/>
        <end position="455"/>
    </location>
</feature>
<keyword evidence="5 13" id="KW-0732">Signal</keyword>
<dbReference type="InterPro" id="IPR015812">
    <property type="entry name" value="Integrin_bsu"/>
</dbReference>
<dbReference type="PANTHER" id="PTHR10082">
    <property type="entry name" value="INTEGRIN BETA SUBUNIT"/>
    <property type="match status" value="1"/>
</dbReference>
<evidence type="ECO:0000313" key="15">
    <source>
        <dbReference type="EMBL" id="GFN76173.1"/>
    </source>
</evidence>
<evidence type="ECO:0000256" key="5">
    <source>
        <dbReference type="ARBA" id="ARBA00022729"/>
    </source>
</evidence>
<dbReference type="InterPro" id="IPR041161">
    <property type="entry name" value="EGF_Tenascin"/>
</dbReference>
<keyword evidence="9" id="KW-0472">Membrane</keyword>
<gene>
    <name evidence="15" type="ORF">PoB_000267900</name>
</gene>
<dbReference type="Proteomes" id="UP000735302">
    <property type="component" value="Unassembled WGS sequence"/>
</dbReference>
<keyword evidence="8 15" id="KW-0401">Integrin</keyword>
<dbReference type="Pfam" id="PF23105">
    <property type="entry name" value="EGF_integrin"/>
    <property type="match status" value="1"/>
</dbReference>
<keyword evidence="3" id="KW-0245">EGF-like domain</keyword>
<feature type="chain" id="PRO_5043618466" evidence="13">
    <location>
        <begin position="27"/>
        <end position="554"/>
    </location>
</feature>
<proteinExistence type="inferred from homology"/>
<dbReference type="GO" id="GO:0098609">
    <property type="term" value="P:cell-cell adhesion"/>
    <property type="evidence" value="ECO:0007669"/>
    <property type="project" value="TreeGrafter"/>
</dbReference>
<keyword evidence="4" id="KW-0812">Transmembrane</keyword>
<evidence type="ECO:0000256" key="12">
    <source>
        <dbReference type="SAM" id="MobiDB-lite"/>
    </source>
</evidence>
<dbReference type="Pfam" id="PF18720">
    <property type="entry name" value="EGF_Tenascin"/>
    <property type="match status" value="1"/>
</dbReference>
<dbReference type="PROSITE" id="PS52047">
    <property type="entry name" value="I_EGF_2"/>
    <property type="match status" value="1"/>
</dbReference>
<dbReference type="GO" id="GO:0005178">
    <property type="term" value="F:integrin binding"/>
    <property type="evidence" value="ECO:0007669"/>
    <property type="project" value="TreeGrafter"/>
</dbReference>
<dbReference type="GO" id="GO:0007229">
    <property type="term" value="P:integrin-mediated signaling pathway"/>
    <property type="evidence" value="ECO:0007669"/>
    <property type="project" value="UniProtKB-KW"/>
</dbReference>
<keyword evidence="11" id="KW-0325">Glycoprotein</keyword>